<dbReference type="SUPFAM" id="SSF47986">
    <property type="entry name" value="DEATH domain"/>
    <property type="match status" value="1"/>
</dbReference>
<dbReference type="InterPro" id="IPR011029">
    <property type="entry name" value="DEATH-like_dom_sf"/>
</dbReference>
<accession>A0ABM0JLZ4</accession>
<sequence>MENNPSQRDSTLGNTPIMTQQNSPKSFSTLEARDKNTKHTGQDQENVDLDTKEDRKRDLSRQNSRERNRTSRGSWDVDISQQKDNQDPAHAGLTRRDSFEDAILYPRPKEGSKSPTVPSGSGSLVTPDEIFGPMSPRRSISFDGAASRGGNTASRADSKRTSRVVRSNSRKYSRARTLSPSDEAPLRSMSRFEPASRHIDRSNNSRVNGNIRVDDKDAATNNKTMSALSRQSHDRRSERSFDNSSRKIKLYNNMSSSPNGVEEGSGLLNTTTVSIERNKFTDQLYSSKMDRRYVSRLNALSRGSSYYHGDIVDDNLLISATKLDSTLIRLFSDPNPQDKNYREQPGTLLLPYADYAQSDLISLDPVKWRVQPMRSSHKEALDHELSFIEENLTPRDLIKKLYEEEVLTLMDYNQLTRTEGQGERAVTRLLVRTLQRRGHKAYPTFVRTLENFGYNHVSNKLNETELFIRTGMEKDRESYERSSRMEQMKHQQALDFDKTFIKKSHFSPRGHIGNSDPLIRTTPDTFTTPTNGHTMMASTHSPRRSDNNQSGLRPSVSRASSSPEKIGYPKDIEQHLQGLNAELKALHDDVTALKTSRRQSQSAQKPSEEDTQVKKDHRDKAQKSGSCTLL</sequence>
<feature type="compositionally biased region" description="Basic and acidic residues" evidence="1">
    <location>
        <begin position="31"/>
        <end position="42"/>
    </location>
</feature>
<feature type="compositionally biased region" description="Basic and acidic residues" evidence="1">
    <location>
        <begin position="231"/>
        <end position="245"/>
    </location>
</feature>
<feature type="compositionally biased region" description="Polar residues" evidence="1">
    <location>
        <begin position="1"/>
        <end position="29"/>
    </location>
</feature>
<dbReference type="GeneID" id="101859780"/>
<dbReference type="RefSeq" id="XP_005096791.1">
    <property type="nucleotide sequence ID" value="XM_005096734.3"/>
</dbReference>
<dbReference type="CDD" id="cd01671">
    <property type="entry name" value="CARD"/>
    <property type="match status" value="1"/>
</dbReference>
<feature type="compositionally biased region" description="Polar residues" evidence="1">
    <location>
        <begin position="113"/>
        <end position="124"/>
    </location>
</feature>
<feature type="compositionally biased region" description="Basic and acidic residues" evidence="1">
    <location>
        <begin position="194"/>
        <end position="203"/>
    </location>
</feature>
<dbReference type="Pfam" id="PF00619">
    <property type="entry name" value="CARD"/>
    <property type="match status" value="1"/>
</dbReference>
<feature type="region of interest" description="Disordered" evidence="1">
    <location>
        <begin position="590"/>
        <end position="630"/>
    </location>
</feature>
<evidence type="ECO:0000256" key="1">
    <source>
        <dbReference type="SAM" id="MobiDB-lite"/>
    </source>
</evidence>
<protein>
    <submittedName>
        <fullName evidence="4">Uncharacterized protein LOC101859780</fullName>
    </submittedName>
</protein>
<name>A0ABM0JLZ4_APLCA</name>
<evidence type="ECO:0000313" key="4">
    <source>
        <dbReference type="RefSeq" id="XP_005096791.1"/>
    </source>
</evidence>
<dbReference type="InterPro" id="IPR001315">
    <property type="entry name" value="CARD"/>
</dbReference>
<feature type="region of interest" description="Disordered" evidence="1">
    <location>
        <begin position="505"/>
        <end position="567"/>
    </location>
</feature>
<reference evidence="4" key="1">
    <citation type="submission" date="2025-08" db="UniProtKB">
        <authorList>
            <consortium name="RefSeq"/>
        </authorList>
    </citation>
    <scope>IDENTIFICATION</scope>
</reference>
<keyword evidence="3" id="KW-1185">Reference proteome</keyword>
<gene>
    <name evidence="4" type="primary">LOC101859780</name>
</gene>
<evidence type="ECO:0000313" key="3">
    <source>
        <dbReference type="Proteomes" id="UP000694888"/>
    </source>
</evidence>
<organism evidence="3 4">
    <name type="scientific">Aplysia californica</name>
    <name type="common">California sea hare</name>
    <dbReference type="NCBI Taxonomy" id="6500"/>
    <lineage>
        <taxon>Eukaryota</taxon>
        <taxon>Metazoa</taxon>
        <taxon>Spiralia</taxon>
        <taxon>Lophotrochozoa</taxon>
        <taxon>Mollusca</taxon>
        <taxon>Gastropoda</taxon>
        <taxon>Heterobranchia</taxon>
        <taxon>Euthyneura</taxon>
        <taxon>Tectipleura</taxon>
        <taxon>Aplysiida</taxon>
        <taxon>Aplysioidea</taxon>
        <taxon>Aplysiidae</taxon>
        <taxon>Aplysia</taxon>
    </lineage>
</organism>
<proteinExistence type="predicted"/>
<feature type="region of interest" description="Disordered" evidence="1">
    <location>
        <begin position="1"/>
        <end position="245"/>
    </location>
</feature>
<dbReference type="SMART" id="SM00114">
    <property type="entry name" value="CARD"/>
    <property type="match status" value="1"/>
</dbReference>
<feature type="compositionally biased region" description="Polar residues" evidence="1">
    <location>
        <begin position="547"/>
        <end position="563"/>
    </location>
</feature>
<feature type="compositionally biased region" description="Polar residues" evidence="1">
    <location>
        <begin position="219"/>
        <end position="230"/>
    </location>
</feature>
<dbReference type="Proteomes" id="UP000694888">
    <property type="component" value="Unplaced"/>
</dbReference>
<dbReference type="Gene3D" id="1.10.533.10">
    <property type="entry name" value="Death Domain, Fas"/>
    <property type="match status" value="1"/>
</dbReference>
<feature type="domain" description="CARD" evidence="2">
    <location>
        <begin position="373"/>
        <end position="464"/>
    </location>
</feature>
<feature type="compositionally biased region" description="Low complexity" evidence="1">
    <location>
        <begin position="517"/>
        <end position="534"/>
    </location>
</feature>
<evidence type="ECO:0000259" key="2">
    <source>
        <dbReference type="PROSITE" id="PS50209"/>
    </source>
</evidence>
<feature type="compositionally biased region" description="Basic and acidic residues" evidence="1">
    <location>
        <begin position="49"/>
        <end position="69"/>
    </location>
</feature>
<dbReference type="PROSITE" id="PS50209">
    <property type="entry name" value="CARD"/>
    <property type="match status" value="1"/>
</dbReference>
<feature type="compositionally biased region" description="Basic and acidic residues" evidence="1">
    <location>
        <begin position="606"/>
        <end position="622"/>
    </location>
</feature>